<evidence type="ECO:0000313" key="2">
    <source>
        <dbReference type="Proteomes" id="UP000219922"/>
    </source>
</evidence>
<sequence length="245" mass="28362">MEMKALEKECIEQLQQCAKENGGYISTVIYKQSNRTPTFNVIINVFGTWSNAVKQAEIKSKEEFQQYCKEILIQFVTEFPSNPSEEMYDAFTEKYNHPEYPSSKQMIRALGKWRTILKAINLWDSALKAYPKELCSTHIRNCALINNGNITSQVYDNYRKKLLAEDPFSVIPSCEIIIDIYGSWTNAIKESDVSKLRAKLLLDFVQKEQEAKRGIQKGLDVQKEQEAKRALQKRLEISNPYARKN</sequence>
<dbReference type="EMBL" id="NVMX01000070">
    <property type="protein sequence ID" value="PDZ95052.1"/>
    <property type="molecule type" value="Genomic_DNA"/>
</dbReference>
<dbReference type="RefSeq" id="WP_098006268.1">
    <property type="nucleotide sequence ID" value="NZ_NVMX01000070.1"/>
</dbReference>
<accession>A0A9X6STY4</accession>
<protein>
    <submittedName>
        <fullName evidence="1">Uncharacterized protein</fullName>
    </submittedName>
</protein>
<organism evidence="1 2">
    <name type="scientific">Bacillus cereus</name>
    <dbReference type="NCBI Taxonomy" id="1396"/>
    <lineage>
        <taxon>Bacteria</taxon>
        <taxon>Bacillati</taxon>
        <taxon>Bacillota</taxon>
        <taxon>Bacilli</taxon>
        <taxon>Bacillales</taxon>
        <taxon>Bacillaceae</taxon>
        <taxon>Bacillus</taxon>
        <taxon>Bacillus cereus group</taxon>
    </lineage>
</organism>
<dbReference type="AlphaFoldDB" id="A0A9X6STY4"/>
<evidence type="ECO:0000313" key="1">
    <source>
        <dbReference type="EMBL" id="PDZ95052.1"/>
    </source>
</evidence>
<gene>
    <name evidence="1" type="ORF">CON36_30455</name>
</gene>
<proteinExistence type="predicted"/>
<comment type="caution">
    <text evidence="1">The sequence shown here is derived from an EMBL/GenBank/DDBJ whole genome shotgun (WGS) entry which is preliminary data.</text>
</comment>
<dbReference type="Proteomes" id="UP000219922">
    <property type="component" value="Unassembled WGS sequence"/>
</dbReference>
<reference evidence="1 2" key="1">
    <citation type="submission" date="2017-09" db="EMBL/GenBank/DDBJ databases">
        <title>Large-scale bioinformatics analysis of Bacillus genomes uncovers conserved roles of natural products in bacterial physiology.</title>
        <authorList>
            <consortium name="Agbiome Team Llc"/>
            <person name="Bleich R.M."/>
            <person name="Grubbs K.J."/>
            <person name="Santa Maria K.C."/>
            <person name="Allen S.E."/>
            <person name="Farag S."/>
            <person name="Shank E.A."/>
            <person name="Bowers A."/>
        </authorList>
    </citation>
    <scope>NUCLEOTIDE SEQUENCE [LARGE SCALE GENOMIC DNA]</scope>
    <source>
        <strain evidence="1 2">AFS092789</strain>
    </source>
</reference>
<name>A0A9X6STY4_BACCE</name>